<dbReference type="InterPro" id="IPR028565">
    <property type="entry name" value="MHD"/>
</dbReference>
<dbReference type="EnsemblPlants" id="OMERI07G14300.1">
    <property type="protein sequence ID" value="OMERI07G14300.1"/>
    <property type="gene ID" value="OMERI07G14300"/>
</dbReference>
<name>A0A0E0ECK8_9ORYZ</name>
<evidence type="ECO:0000256" key="10">
    <source>
        <dbReference type="ARBA" id="ARBA00023329"/>
    </source>
</evidence>
<keyword evidence="8 12" id="KW-0333">Golgi apparatus</keyword>
<dbReference type="AlphaFoldDB" id="A0A0E0ECK8"/>
<evidence type="ECO:0000313" key="15">
    <source>
        <dbReference type="EnsemblPlants" id="OMERI07G14300.2"/>
    </source>
</evidence>
<organism evidence="15">
    <name type="scientific">Oryza meridionalis</name>
    <dbReference type="NCBI Taxonomy" id="40149"/>
    <lineage>
        <taxon>Eukaryota</taxon>
        <taxon>Viridiplantae</taxon>
        <taxon>Streptophyta</taxon>
        <taxon>Embryophyta</taxon>
        <taxon>Tracheophyta</taxon>
        <taxon>Spermatophyta</taxon>
        <taxon>Magnoliopsida</taxon>
        <taxon>Liliopsida</taxon>
        <taxon>Poales</taxon>
        <taxon>Poaceae</taxon>
        <taxon>BOP clade</taxon>
        <taxon>Oryzoideae</taxon>
        <taxon>Oryzeae</taxon>
        <taxon>Oryzinae</taxon>
        <taxon>Oryza</taxon>
    </lineage>
</organism>
<reference evidence="15" key="2">
    <citation type="submission" date="2018-05" db="EMBL/GenBank/DDBJ databases">
        <title>OmerRS3 (Oryza meridionalis Reference Sequence Version 3).</title>
        <authorList>
            <person name="Zhang J."/>
            <person name="Kudrna D."/>
            <person name="Lee S."/>
            <person name="Talag J."/>
            <person name="Welchert J."/>
            <person name="Wing R.A."/>
        </authorList>
    </citation>
    <scope>NUCLEOTIDE SEQUENCE [LARGE SCALE GENOMIC DNA]</scope>
    <source>
        <strain evidence="15">OR44</strain>
    </source>
</reference>
<dbReference type="SUPFAM" id="SSF64356">
    <property type="entry name" value="SNARE-like"/>
    <property type="match status" value="2"/>
</dbReference>
<dbReference type="STRING" id="40149.A0A0E0ECK8"/>
<proteinExistence type="inferred from homology"/>
<dbReference type="CDD" id="cd09254">
    <property type="entry name" value="AP_delta-COPI_MHD"/>
    <property type="match status" value="2"/>
</dbReference>
<dbReference type="Gene3D" id="2.60.40.1170">
    <property type="entry name" value="Mu homology domain, subdomain B"/>
    <property type="match status" value="4"/>
</dbReference>
<keyword evidence="7 12" id="KW-0653">Protein transport</keyword>
<comment type="subunit">
    <text evidence="3 12">Oligomeric complex that consists of at least the alpha, beta, beta', gamma, delta, epsilon and zeta subunits.</text>
</comment>
<dbReference type="GO" id="GO:0006888">
    <property type="term" value="P:endoplasmic reticulum to Golgi vesicle-mediated transport"/>
    <property type="evidence" value="ECO:0007669"/>
    <property type="project" value="TreeGrafter"/>
</dbReference>
<comment type="similarity">
    <text evidence="2 12">Belongs to the adaptor complexes medium subunit family. Delta-COP subfamily.</text>
</comment>
<dbReference type="GO" id="GO:0000139">
    <property type="term" value="C:Golgi membrane"/>
    <property type="evidence" value="ECO:0007669"/>
    <property type="project" value="UniProtKB-SubCell"/>
</dbReference>
<comment type="function">
    <text evidence="11">The coatomer is a cytosolic protein complex that binds to dilysine motifs and reversibly associates with Golgi non-clathrin-coated vesicles, which further mediate biosynthetic protein transport from the ER, via the Golgi up to the trans Golgi network. Coatomer complex is required for budding from Golgi membranes, and is essential for the retrograde Golgi-to-ER transport of dilysine-tagged proteins.</text>
</comment>
<comment type="subcellular location">
    <subcellularLocation>
        <location evidence="12">Cytoplasm</location>
    </subcellularLocation>
    <subcellularLocation>
        <location evidence="1 12">Golgi apparatus membrane</location>
        <topology evidence="1 12">Peripheral membrane protein</topology>
        <orientation evidence="1 12">Cytoplasmic side</orientation>
    </subcellularLocation>
    <subcellularLocation>
        <location evidence="12">Cytoplasmic vesicle</location>
        <location evidence="12">COPI-coated vesicle membrane</location>
        <topology evidence="12">Peripheral membrane protein</topology>
        <orientation evidence="12">Cytoplasmic side</orientation>
    </subcellularLocation>
</comment>
<evidence type="ECO:0000313" key="16">
    <source>
        <dbReference type="Proteomes" id="UP000008021"/>
    </source>
</evidence>
<evidence type="ECO:0000256" key="5">
    <source>
        <dbReference type="ARBA" id="ARBA00022490"/>
    </source>
</evidence>
<dbReference type="EnsemblPlants" id="OMERI07G14300.2">
    <property type="protein sequence ID" value="OMERI07G14300.2"/>
    <property type="gene ID" value="OMERI07G14300"/>
</dbReference>
<feature type="region of interest" description="Disordered" evidence="13">
    <location>
        <begin position="174"/>
        <end position="193"/>
    </location>
</feature>
<evidence type="ECO:0000256" key="11">
    <source>
        <dbReference type="ARBA" id="ARBA00025536"/>
    </source>
</evidence>
<evidence type="ECO:0000256" key="7">
    <source>
        <dbReference type="ARBA" id="ARBA00022927"/>
    </source>
</evidence>
<evidence type="ECO:0000256" key="6">
    <source>
        <dbReference type="ARBA" id="ARBA00022892"/>
    </source>
</evidence>
<keyword evidence="4 12" id="KW-0813">Transport</keyword>
<dbReference type="PROSITE" id="PS51072">
    <property type="entry name" value="MHD"/>
    <property type="match status" value="2"/>
</dbReference>
<evidence type="ECO:0000256" key="9">
    <source>
        <dbReference type="ARBA" id="ARBA00023136"/>
    </source>
</evidence>
<feature type="region of interest" description="Disordered" evidence="13">
    <location>
        <begin position="575"/>
        <end position="600"/>
    </location>
</feature>
<dbReference type="eggNOG" id="KOG2635">
    <property type="taxonomic scope" value="Eukaryota"/>
</dbReference>
<evidence type="ECO:0000256" key="13">
    <source>
        <dbReference type="SAM" id="MobiDB-lite"/>
    </source>
</evidence>
<dbReference type="InterPro" id="IPR027059">
    <property type="entry name" value="Coatomer_dsu"/>
</dbReference>
<keyword evidence="16" id="KW-1185">Reference proteome</keyword>
<keyword evidence="10" id="KW-0968">Cytoplasmic vesicle</keyword>
<dbReference type="GO" id="GO:0030126">
    <property type="term" value="C:COPI vesicle coat"/>
    <property type="evidence" value="ECO:0007669"/>
    <property type="project" value="UniProtKB-UniRule"/>
</dbReference>
<keyword evidence="5 12" id="KW-0963">Cytoplasm</keyword>
<dbReference type="GO" id="GO:0006890">
    <property type="term" value="P:retrograde vesicle-mediated transport, Golgi to endoplasmic reticulum"/>
    <property type="evidence" value="ECO:0007669"/>
    <property type="project" value="UniProtKB-UniRule"/>
</dbReference>
<dbReference type="Proteomes" id="UP000008021">
    <property type="component" value="Chromosome 7"/>
</dbReference>
<dbReference type="Pfam" id="PF00928">
    <property type="entry name" value="Adap_comp_sub"/>
    <property type="match status" value="2"/>
</dbReference>
<feature type="domain" description="MHD" evidence="14">
    <location>
        <begin position="190"/>
        <end position="431"/>
    </location>
</feature>
<keyword evidence="6 12" id="KW-0931">ER-Golgi transport</keyword>
<dbReference type="GO" id="GO:0051645">
    <property type="term" value="P:Golgi localization"/>
    <property type="evidence" value="ECO:0007669"/>
    <property type="project" value="TreeGrafter"/>
</dbReference>
<evidence type="ECO:0000256" key="1">
    <source>
        <dbReference type="ARBA" id="ARBA00004255"/>
    </source>
</evidence>
<evidence type="ECO:0000256" key="3">
    <source>
        <dbReference type="ARBA" id="ARBA00011775"/>
    </source>
</evidence>
<sequence>MSRIRIEGLLAAFPKLVGTGKQHTYVKTENVPEYSPSLDEEGVCKTAFELIFAFDEAISLGNKENVTVQQVKQYCEMESHEEKAHKLMMQSKINETRDVMKKKASELDKMRMERGELDKGGYSSISGPRVIEKTFNDMSITGSGFGSGSGLGGLGMDMDSFASKPKRGEVILEDVQPSSVQSRASPLPPSDPVTVTIEEKLNVTVKRDGGVNNFDVQGTLALQVLNDADGFIQLQIENQDVPGLSFKTHPNINKDLFNSQQVVGAKDPNRPFPSGQNETPLVKWRIQGMDESSLPLSVNCWPSVSGSETYVNIEYEAAEMFDLHNVVISIPLPALREAPSVRQIDGEWKYDSRNSVLEWSILLIDQSNRSGSMEFVVPPADPSTFFPISIGFSTSSTFSDLKVTGIRPLKDGNPPKYSQRARLVAANYQVVLAASIISKSGKVPQVPEYSPSLDEEGVCKTAFELIFAFDEAICLGNKENVTVQQVKQYCEMESHEEKAHKLMMQSKINETRDVMKKKASELDKMKMERGKLDKGGYSAISGPRVVEKAFGDMSITGSGFGSGSGLGGLSMDMDSFASKPKGGRPSAAATAPGKGLGMKLGKTQKTNQFLESLKAEGEVILEDVQPSSVQSRVSPLPPSLGMKLGKTQKTNQFLESLKAEGEVILEDVQPSSVQSRVSPLPPSDPVTVTIEEKLNVTVKRDGGVNNFDVQGTLALQVLNDTDGFIQLQIENQDVPGLSFKTHPNINKDLFNSQQVVGAKDPNRPFPSGQNETPLVKWRIQGMDESSLPLSVNCWPSVSGNETYVNIEYEAAEMFDLHNVAISIPLPALREAPSVRQIDGEWRYDSRNSVLEWSILLIDQSNRSGSMEFVVPPADPSTFFPISIGFSASSTFSDLKVTGIRPLKDGNPPKYSQRARLVTANYQVV</sequence>
<evidence type="ECO:0000256" key="12">
    <source>
        <dbReference type="RuleBase" id="RU366052"/>
    </source>
</evidence>
<dbReference type="InterPro" id="IPR036168">
    <property type="entry name" value="AP2_Mu_C_sf"/>
</dbReference>
<feature type="domain" description="MHD" evidence="14">
    <location>
        <begin position="683"/>
        <end position="924"/>
    </location>
</feature>
<dbReference type="PANTHER" id="PTHR10121:SF0">
    <property type="entry name" value="COATOMER SUBUNIT DELTA"/>
    <property type="match status" value="1"/>
</dbReference>
<accession>A0A0E0ECK8</accession>
<evidence type="ECO:0000259" key="14">
    <source>
        <dbReference type="PROSITE" id="PS51072"/>
    </source>
</evidence>
<reference evidence="15" key="1">
    <citation type="submission" date="2015-04" db="UniProtKB">
        <authorList>
            <consortium name="EnsemblPlants"/>
        </authorList>
    </citation>
    <scope>IDENTIFICATION</scope>
</reference>
<evidence type="ECO:0000256" key="8">
    <source>
        <dbReference type="ARBA" id="ARBA00023034"/>
    </source>
</evidence>
<evidence type="ECO:0000256" key="4">
    <source>
        <dbReference type="ARBA" id="ARBA00022448"/>
    </source>
</evidence>
<dbReference type="Gramene" id="OMERI07G14300.1">
    <property type="protein sequence ID" value="OMERI07G14300.1"/>
    <property type="gene ID" value="OMERI07G14300"/>
</dbReference>
<dbReference type="InterPro" id="IPR011012">
    <property type="entry name" value="Longin-like_dom_sf"/>
</dbReference>
<dbReference type="GO" id="GO:0015031">
    <property type="term" value="P:protein transport"/>
    <property type="evidence" value="ECO:0007669"/>
    <property type="project" value="UniProtKB-KW"/>
</dbReference>
<dbReference type="FunFam" id="2.60.40.1170:FF:000015">
    <property type="entry name" value="Coatomer subunit delta"/>
    <property type="match status" value="2"/>
</dbReference>
<protein>
    <recommendedName>
        <fullName evidence="12">Coatomer subunit delta</fullName>
    </recommendedName>
</protein>
<dbReference type="SUPFAM" id="SSF49447">
    <property type="entry name" value="Second domain of Mu2 adaptin subunit (ap50) of ap2 adaptor"/>
    <property type="match status" value="2"/>
</dbReference>
<keyword evidence="9 12" id="KW-0472">Membrane</keyword>
<dbReference type="Gramene" id="OMERI07G14300.2">
    <property type="protein sequence ID" value="OMERI07G14300.2"/>
    <property type="gene ID" value="OMERI07G14300"/>
</dbReference>
<evidence type="ECO:0000256" key="2">
    <source>
        <dbReference type="ARBA" id="ARBA00010516"/>
    </source>
</evidence>
<dbReference type="HOGENOM" id="CLU_316030_0_0_1"/>
<dbReference type="PANTHER" id="PTHR10121">
    <property type="entry name" value="COATOMER SUBUNIT DELTA"/>
    <property type="match status" value="1"/>
</dbReference>